<dbReference type="InterPro" id="IPR047789">
    <property type="entry name" value="CU044_5270-like"/>
</dbReference>
<protein>
    <recommendedName>
        <fullName evidence="5">CU044_5270 family protein</fullName>
    </recommendedName>
</protein>
<reference evidence="3 4" key="1">
    <citation type="journal article" date="2019" name="Int. J. Syst. Evol. Microbiol.">
        <title>The Global Catalogue of Microorganisms (GCM) 10K type strain sequencing project: providing services to taxonomists for standard genome sequencing and annotation.</title>
        <authorList>
            <consortium name="The Broad Institute Genomics Platform"/>
            <consortium name="The Broad Institute Genome Sequencing Center for Infectious Disease"/>
            <person name="Wu L."/>
            <person name="Ma J."/>
        </authorList>
    </citation>
    <scope>NUCLEOTIDE SEQUENCE [LARGE SCALE GENOMIC DNA]</scope>
    <source>
        <strain evidence="3 4">JCM 14718</strain>
    </source>
</reference>
<organism evidence="3 4">
    <name type="scientific">Fodinicola feengrottensis</name>
    <dbReference type="NCBI Taxonomy" id="435914"/>
    <lineage>
        <taxon>Bacteria</taxon>
        <taxon>Bacillati</taxon>
        <taxon>Actinomycetota</taxon>
        <taxon>Actinomycetes</taxon>
        <taxon>Mycobacteriales</taxon>
        <taxon>Fodinicola</taxon>
    </lineage>
</organism>
<dbReference type="Proteomes" id="UP001500618">
    <property type="component" value="Unassembled WGS sequence"/>
</dbReference>
<feature type="transmembrane region" description="Helical" evidence="2">
    <location>
        <begin position="44"/>
        <end position="64"/>
    </location>
</feature>
<dbReference type="RefSeq" id="WP_344307504.1">
    <property type="nucleotide sequence ID" value="NZ_BAAANY010000003.1"/>
</dbReference>
<gene>
    <name evidence="3" type="ORF">GCM10009765_09650</name>
</gene>
<evidence type="ECO:0008006" key="5">
    <source>
        <dbReference type="Google" id="ProtNLM"/>
    </source>
</evidence>
<evidence type="ECO:0000313" key="4">
    <source>
        <dbReference type="Proteomes" id="UP001500618"/>
    </source>
</evidence>
<feature type="region of interest" description="Disordered" evidence="1">
    <location>
        <begin position="118"/>
        <end position="157"/>
    </location>
</feature>
<feature type="compositionally biased region" description="Polar residues" evidence="1">
    <location>
        <begin position="133"/>
        <end position="153"/>
    </location>
</feature>
<accession>A0ABN2FZ42</accession>
<keyword evidence="2" id="KW-1133">Transmembrane helix</keyword>
<dbReference type="EMBL" id="BAAANY010000003">
    <property type="protein sequence ID" value="GAA1662263.1"/>
    <property type="molecule type" value="Genomic_DNA"/>
</dbReference>
<sequence length="357" mass="37798">MNSDLDRLLAAPPERDLPNGRHRLFREQLMREIRTEKRSVRTRVAISAAIAGTTAVLVGGAFVATQTIGAAPSKSSTAVDAQFRAGSASSLLLQMAAYSEKLPSTQSAHNGQWVYVKSESRDATQPPAPGKRVSNSDPGQKTPTKVDGTQTSPVGPLSDMQQREVWLPVDPHSAIRPLIHDRNGYTEIDGSSSNPITLAEQGNYQAIAALPTDPDALLKLITAERKSDKGNQSPQVVSEMVFHAIESILAESIVPPKVAAGLYRAAAKLPGMTVVPDVTDAAGRHGVGVAVVSDGVVYTGSIRDTMIFDKKTFSYLGSTSVIAKTGPSGTAGTFIGMTAVLSRSIVDQRPTVTLTTK</sequence>
<dbReference type="NCBIfam" id="NF038083">
    <property type="entry name" value="CU044_5270_fam"/>
    <property type="match status" value="1"/>
</dbReference>
<evidence type="ECO:0000256" key="2">
    <source>
        <dbReference type="SAM" id="Phobius"/>
    </source>
</evidence>
<keyword evidence="2" id="KW-0472">Membrane</keyword>
<evidence type="ECO:0000256" key="1">
    <source>
        <dbReference type="SAM" id="MobiDB-lite"/>
    </source>
</evidence>
<proteinExistence type="predicted"/>
<name>A0ABN2FZ42_9ACTN</name>
<keyword evidence="4" id="KW-1185">Reference proteome</keyword>
<keyword evidence="2" id="KW-0812">Transmembrane</keyword>
<comment type="caution">
    <text evidence="3">The sequence shown here is derived from an EMBL/GenBank/DDBJ whole genome shotgun (WGS) entry which is preliminary data.</text>
</comment>
<evidence type="ECO:0000313" key="3">
    <source>
        <dbReference type="EMBL" id="GAA1662263.1"/>
    </source>
</evidence>